<protein>
    <recommendedName>
        <fullName evidence="3">HD domain-containing protein</fullName>
    </recommendedName>
</protein>
<keyword evidence="2" id="KW-0378">Hydrolase</keyword>
<dbReference type="GO" id="GO:0046872">
    <property type="term" value="F:metal ion binding"/>
    <property type="evidence" value="ECO:0007669"/>
    <property type="project" value="UniProtKB-KW"/>
</dbReference>
<dbReference type="EMBL" id="CP003384">
    <property type="protein sequence ID" value="AFZ69781.1"/>
    <property type="molecule type" value="Genomic_DNA"/>
</dbReference>
<organism evidence="4 5">
    <name type="scientific">Deinococcus peraridilitoris (strain DSM 19664 / LMG 22246 / CIP 109416 / KR-200)</name>
    <dbReference type="NCBI Taxonomy" id="937777"/>
    <lineage>
        <taxon>Bacteria</taxon>
        <taxon>Thermotogati</taxon>
        <taxon>Deinococcota</taxon>
        <taxon>Deinococci</taxon>
        <taxon>Deinococcales</taxon>
        <taxon>Deinococcaceae</taxon>
        <taxon>Deinococcus</taxon>
    </lineage>
</organism>
<dbReference type="PANTHER" id="PTHR11845">
    <property type="entry name" value="5'-DEOXYNUCLEOTIDASE HDDC2"/>
    <property type="match status" value="1"/>
</dbReference>
<dbReference type="Pfam" id="PF13023">
    <property type="entry name" value="HD_3"/>
    <property type="match status" value="1"/>
</dbReference>
<evidence type="ECO:0000313" key="5">
    <source>
        <dbReference type="Proteomes" id="UP000010467"/>
    </source>
</evidence>
<dbReference type="SUPFAM" id="SSF109604">
    <property type="entry name" value="HD-domain/PDEase-like"/>
    <property type="match status" value="1"/>
</dbReference>
<dbReference type="KEGG" id="dpd:Deipe_4453"/>
<dbReference type="InterPro" id="IPR006674">
    <property type="entry name" value="HD_domain"/>
</dbReference>
<dbReference type="GO" id="GO:0002953">
    <property type="term" value="F:5'-deoxynucleotidase activity"/>
    <property type="evidence" value="ECO:0007669"/>
    <property type="project" value="InterPro"/>
</dbReference>
<evidence type="ECO:0000256" key="2">
    <source>
        <dbReference type="ARBA" id="ARBA00022801"/>
    </source>
</evidence>
<dbReference type="Proteomes" id="UP000010467">
    <property type="component" value="Plasmid pDEIPE02"/>
</dbReference>
<feature type="domain" description="HD" evidence="3">
    <location>
        <begin position="14"/>
        <end position="71"/>
    </location>
</feature>
<dbReference type="PATRIC" id="fig|937777.3.peg.4486"/>
<accession>L0A7I7</accession>
<evidence type="ECO:0000259" key="3">
    <source>
        <dbReference type="Pfam" id="PF13023"/>
    </source>
</evidence>
<dbReference type="AlphaFoldDB" id="L0A7I7"/>
<dbReference type="InterPro" id="IPR039356">
    <property type="entry name" value="YfbR/HDDC2"/>
</dbReference>
<dbReference type="RefSeq" id="WP_015231679.1">
    <property type="nucleotide sequence ID" value="NC_019790.1"/>
</dbReference>
<keyword evidence="4" id="KW-0614">Plasmid</keyword>
<gene>
    <name evidence="4" type="ordered locus">Deipe_4453</name>
</gene>
<dbReference type="PANTHER" id="PTHR11845:SF13">
    <property type="entry name" value="5'-DEOXYNUCLEOTIDASE HDDC2"/>
    <property type="match status" value="1"/>
</dbReference>
<proteinExistence type="predicted"/>
<keyword evidence="5" id="KW-1185">Reference proteome</keyword>
<name>L0A7I7_DEIPD</name>
<geneLocation type="plasmid" evidence="4 5">
    <name>pDEIPE02</name>
</geneLocation>
<evidence type="ECO:0000256" key="1">
    <source>
        <dbReference type="ARBA" id="ARBA00022723"/>
    </source>
</evidence>
<keyword evidence="1" id="KW-0479">Metal-binding</keyword>
<dbReference type="HOGENOM" id="CLU_2449728_0_0_0"/>
<sequence length="89" mass="9564">MKRLDGQIDFLLACDTLKTVLRTTLLHNASRPENTAEHSWHLALAALTLAEYAPAGTNIGHVVELLIVHDLSTPQLGVGNVQKGDLIAA</sequence>
<dbReference type="GO" id="GO:0005737">
    <property type="term" value="C:cytoplasm"/>
    <property type="evidence" value="ECO:0007669"/>
    <property type="project" value="TreeGrafter"/>
</dbReference>
<reference evidence="5" key="1">
    <citation type="submission" date="2012-03" db="EMBL/GenBank/DDBJ databases">
        <title>Complete sequence of plasmid 2 of Deinococcus peraridilitoris DSM 19664.</title>
        <authorList>
            <person name="Lucas S."/>
            <person name="Copeland A."/>
            <person name="Lapidus A."/>
            <person name="Glavina del Rio T."/>
            <person name="Dalin E."/>
            <person name="Tice H."/>
            <person name="Bruce D."/>
            <person name="Goodwin L."/>
            <person name="Pitluck S."/>
            <person name="Peters L."/>
            <person name="Mikhailova N."/>
            <person name="Lu M."/>
            <person name="Kyrpides N."/>
            <person name="Mavromatis K."/>
            <person name="Ivanova N."/>
            <person name="Brettin T."/>
            <person name="Detter J.C."/>
            <person name="Han C."/>
            <person name="Larimer F."/>
            <person name="Land M."/>
            <person name="Hauser L."/>
            <person name="Markowitz V."/>
            <person name="Cheng J.-F."/>
            <person name="Hugenholtz P."/>
            <person name="Woyke T."/>
            <person name="Wu D."/>
            <person name="Pukall R."/>
            <person name="Steenblock K."/>
            <person name="Brambilla E."/>
            <person name="Klenk H.-P."/>
            <person name="Eisen J.A."/>
        </authorList>
    </citation>
    <scope>NUCLEOTIDE SEQUENCE [LARGE SCALE GENOMIC DNA]</scope>
    <source>
        <strain evidence="5">DSM 19664 / LMG 22246 / CIP 109416 / KR-200</strain>
        <plasmid evidence="5">Plasmid pDEIPE02</plasmid>
    </source>
</reference>
<dbReference type="OrthoDB" id="9796032at2"/>
<dbReference type="Gene3D" id="1.10.3210.10">
    <property type="entry name" value="Hypothetical protein af1432"/>
    <property type="match status" value="1"/>
</dbReference>
<evidence type="ECO:0000313" key="4">
    <source>
        <dbReference type="EMBL" id="AFZ69781.1"/>
    </source>
</evidence>